<evidence type="ECO:0000256" key="1">
    <source>
        <dbReference type="SAM" id="Coils"/>
    </source>
</evidence>
<dbReference type="Proteomes" id="UP001153678">
    <property type="component" value="Unassembled WGS sequence"/>
</dbReference>
<dbReference type="EMBL" id="CAMKVN010000046">
    <property type="protein sequence ID" value="CAI2162653.1"/>
    <property type="molecule type" value="Genomic_DNA"/>
</dbReference>
<name>A0A9W4WTL2_9GLOM</name>
<comment type="caution">
    <text evidence="3">The sequence shown here is derived from an EMBL/GenBank/DDBJ whole genome shotgun (WGS) entry which is preliminary data.</text>
</comment>
<proteinExistence type="predicted"/>
<keyword evidence="2" id="KW-1133">Transmembrane helix</keyword>
<evidence type="ECO:0000313" key="4">
    <source>
        <dbReference type="Proteomes" id="UP001153678"/>
    </source>
</evidence>
<feature type="coiled-coil region" evidence="1">
    <location>
        <begin position="306"/>
        <end position="333"/>
    </location>
</feature>
<accession>A0A9W4WTL2</accession>
<evidence type="ECO:0000256" key="2">
    <source>
        <dbReference type="SAM" id="Phobius"/>
    </source>
</evidence>
<dbReference type="AlphaFoldDB" id="A0A9W4WTL2"/>
<keyword evidence="2" id="KW-0812">Transmembrane</keyword>
<gene>
    <name evidence="3" type="ORF">FWILDA_LOCUS667</name>
</gene>
<protein>
    <submittedName>
        <fullName evidence="3">6806_t:CDS:1</fullName>
    </submittedName>
</protein>
<feature type="transmembrane region" description="Helical" evidence="2">
    <location>
        <begin position="277"/>
        <end position="298"/>
    </location>
</feature>
<keyword evidence="2" id="KW-0472">Membrane</keyword>
<sequence length="335" mass="37764">MAIKDYLPDFKGALTGFYEESLKGTIETKTNEFKALLESNIAYGQQTQRILIAIALGIFFLEVSKLPKLTPAEKYWEKVDQQTHYLIADLLNQILPLSNLRDKKNLDLEKDTDYRTLFFEYENNYSEEELLRSETLAESIAYEYLLLVVKNKPKNKKNLPAKSKSKAVKKSKQNTLAYYNCLIDQVAKPSKAKLKIAQLAHHCKCKKGAVALAQQKHKQQLIQNLAQSYKSFGESLGHYFQADIVGCAQEQFGSSGSLFSGTGKLIMADCCELLKTALYVIAGAFGVILALLAMFFGYNLKLSARTAQLEKKNGKEQKQIDELKKEMAELKASKK</sequence>
<organism evidence="3 4">
    <name type="scientific">Funneliformis geosporum</name>
    <dbReference type="NCBI Taxonomy" id="1117311"/>
    <lineage>
        <taxon>Eukaryota</taxon>
        <taxon>Fungi</taxon>
        <taxon>Fungi incertae sedis</taxon>
        <taxon>Mucoromycota</taxon>
        <taxon>Glomeromycotina</taxon>
        <taxon>Glomeromycetes</taxon>
        <taxon>Glomerales</taxon>
        <taxon>Glomeraceae</taxon>
        <taxon>Funneliformis</taxon>
    </lineage>
</organism>
<keyword evidence="1" id="KW-0175">Coiled coil</keyword>
<reference evidence="3" key="1">
    <citation type="submission" date="2022-08" db="EMBL/GenBank/DDBJ databases">
        <authorList>
            <person name="Kallberg Y."/>
            <person name="Tangrot J."/>
            <person name="Rosling A."/>
        </authorList>
    </citation>
    <scope>NUCLEOTIDE SEQUENCE</scope>
    <source>
        <strain evidence="3">Wild A</strain>
    </source>
</reference>
<evidence type="ECO:0000313" key="3">
    <source>
        <dbReference type="EMBL" id="CAI2162653.1"/>
    </source>
</evidence>
<keyword evidence="4" id="KW-1185">Reference proteome</keyword>
<dbReference type="OrthoDB" id="2486541at2759"/>